<dbReference type="SUPFAM" id="SSF141868">
    <property type="entry name" value="EAL domain-like"/>
    <property type="match status" value="1"/>
</dbReference>
<dbReference type="EMBL" id="LZLC01000168">
    <property type="protein sequence ID" value="OBJ39718.1"/>
    <property type="molecule type" value="Genomic_DNA"/>
</dbReference>
<feature type="domain" description="EAL" evidence="2">
    <location>
        <begin position="511"/>
        <end position="764"/>
    </location>
</feature>
<dbReference type="Pfam" id="PF00563">
    <property type="entry name" value="EAL"/>
    <property type="match status" value="1"/>
</dbReference>
<dbReference type="CDD" id="cd01948">
    <property type="entry name" value="EAL"/>
    <property type="match status" value="1"/>
</dbReference>
<feature type="transmembrane region" description="Helical" evidence="1">
    <location>
        <begin position="89"/>
        <end position="113"/>
    </location>
</feature>
<dbReference type="PANTHER" id="PTHR33121:SF70">
    <property type="entry name" value="SIGNALING PROTEIN YKOW"/>
    <property type="match status" value="1"/>
</dbReference>
<sequence>MHEHTGLEAPVVRQVVIASANSGVAGAVVVDAVMVVLALFAVVCAISAAMGSHGRHRAAWTSLTVGLCGWAVAQTIWTLSELRLGATPVVVPAAVDMVGLLYPVGACVSLVLLASGASPWTRARLLLDGTIIGLAAFALAWVVALEDGFAMGAEHRWHSWFAMAFPIADLVLVAVAIAVLSAVDRRHRPVLLLLTIGNVLGAVSNIAILFVDIWGSGTAHRLIDLGWSAALICLAFAALTSRQQRKVLSANDVDTAVAPRWSAAIPVVPLVIATATCCIELLHVAAACCIPMAITALVLVVTTVVRQVVTFNENQRLRAAARELLEQDRVTGLDNAISLRDRLSRTLSRADRTTEGVSVVRLDMDELALVTAAYGRGAGDELLNLAAGRIRSSVGLDDAVARMDSGQFAVLMDGGVERGRAVADRLVQAFADPFIIDGHDLLIRPSVGLAVATEGEADLTADELLARAAAAVQIAKNSHLRSAYIHGIDSDVDDTVTTSRIAALGARPTESVRLLGQLRQAIDSEALCLYYQPKFDLISGDMMGVEALLRWPHAELGLLAPDRFLPLVRSHGLTTLVNDLVIERALDDVARWRGEGLAVPVAVNVFANCLTDIALPRRIARALEERRISAADLTLEITEDFMLSKLGRVQYVLNGLRHTGVRVAIDDFGSGYSTLSYLRDLPVDEVKLDRQFVASVLKDDRAAEIVRSIISLAHHLGARVVAEGVEDGETAARLKQFKCDVVQGYLYSTPIAADRVPAWLRERPDFPPSIPRPVGAST</sequence>
<accession>A0A1A3GWG2</accession>
<proteinExistence type="predicted"/>
<dbReference type="InterPro" id="IPR050706">
    <property type="entry name" value="Cyclic-di-GMP_PDE-like"/>
</dbReference>
<evidence type="ECO:0008006" key="6">
    <source>
        <dbReference type="Google" id="ProtNLM"/>
    </source>
</evidence>
<evidence type="ECO:0000313" key="5">
    <source>
        <dbReference type="Proteomes" id="UP000093898"/>
    </source>
</evidence>
<dbReference type="InterPro" id="IPR001633">
    <property type="entry name" value="EAL_dom"/>
</dbReference>
<organism evidence="4 5">
    <name type="scientific">Mycolicibacterium mucogenicum</name>
    <name type="common">Mycobacterium mucogenicum</name>
    <dbReference type="NCBI Taxonomy" id="56689"/>
    <lineage>
        <taxon>Bacteria</taxon>
        <taxon>Bacillati</taxon>
        <taxon>Actinomycetota</taxon>
        <taxon>Actinomycetes</taxon>
        <taxon>Mycobacteriales</taxon>
        <taxon>Mycobacteriaceae</taxon>
        <taxon>Mycolicibacterium</taxon>
    </lineage>
</organism>
<dbReference type="CDD" id="cd01949">
    <property type="entry name" value="GGDEF"/>
    <property type="match status" value="1"/>
</dbReference>
<dbReference type="Pfam" id="PF00990">
    <property type="entry name" value="GGDEF"/>
    <property type="match status" value="1"/>
</dbReference>
<feature type="transmembrane region" description="Helical" evidence="1">
    <location>
        <begin position="157"/>
        <end position="183"/>
    </location>
</feature>
<feature type="transmembrane region" description="Helical" evidence="1">
    <location>
        <begin position="125"/>
        <end position="145"/>
    </location>
</feature>
<evidence type="ECO:0000313" key="4">
    <source>
        <dbReference type="EMBL" id="OBJ39718.1"/>
    </source>
</evidence>
<dbReference type="SMART" id="SM00052">
    <property type="entry name" value="EAL"/>
    <property type="match status" value="1"/>
</dbReference>
<gene>
    <name evidence="4" type="ORF">A5630_02040</name>
</gene>
<dbReference type="SUPFAM" id="SSF55073">
    <property type="entry name" value="Nucleotide cyclase"/>
    <property type="match status" value="1"/>
</dbReference>
<keyword evidence="1" id="KW-0812">Transmembrane</keyword>
<dbReference type="InterPro" id="IPR035919">
    <property type="entry name" value="EAL_sf"/>
</dbReference>
<name>A0A1A3GWG2_MYCMU</name>
<keyword evidence="1" id="KW-0472">Membrane</keyword>
<feature type="transmembrane region" description="Helical" evidence="1">
    <location>
        <begin position="290"/>
        <end position="309"/>
    </location>
</feature>
<dbReference type="AlphaFoldDB" id="A0A1A3GWG2"/>
<feature type="transmembrane region" description="Helical" evidence="1">
    <location>
        <begin position="58"/>
        <end position="77"/>
    </location>
</feature>
<feature type="transmembrane region" description="Helical" evidence="1">
    <location>
        <begin position="190"/>
        <end position="210"/>
    </location>
</feature>
<evidence type="ECO:0000259" key="3">
    <source>
        <dbReference type="PROSITE" id="PS50887"/>
    </source>
</evidence>
<dbReference type="Proteomes" id="UP000093898">
    <property type="component" value="Unassembled WGS sequence"/>
</dbReference>
<feature type="transmembrane region" description="Helical" evidence="1">
    <location>
        <begin position="24"/>
        <end position="46"/>
    </location>
</feature>
<dbReference type="InterPro" id="IPR043128">
    <property type="entry name" value="Rev_trsase/Diguanyl_cyclase"/>
</dbReference>
<dbReference type="PROSITE" id="PS50887">
    <property type="entry name" value="GGDEF"/>
    <property type="match status" value="1"/>
</dbReference>
<protein>
    <recommendedName>
        <fullName evidence="6">Bifunctional diguanylate cyclase/phosphodiesterase</fullName>
    </recommendedName>
</protein>
<keyword evidence="1" id="KW-1133">Transmembrane helix</keyword>
<dbReference type="InterPro" id="IPR000160">
    <property type="entry name" value="GGDEF_dom"/>
</dbReference>
<evidence type="ECO:0000256" key="1">
    <source>
        <dbReference type="SAM" id="Phobius"/>
    </source>
</evidence>
<evidence type="ECO:0000259" key="2">
    <source>
        <dbReference type="PROSITE" id="PS50883"/>
    </source>
</evidence>
<dbReference type="Gene3D" id="3.20.20.450">
    <property type="entry name" value="EAL domain"/>
    <property type="match status" value="1"/>
</dbReference>
<dbReference type="SMART" id="SM00267">
    <property type="entry name" value="GGDEF"/>
    <property type="match status" value="1"/>
</dbReference>
<dbReference type="PANTHER" id="PTHR33121">
    <property type="entry name" value="CYCLIC DI-GMP PHOSPHODIESTERASE PDEF"/>
    <property type="match status" value="1"/>
</dbReference>
<dbReference type="STRING" id="56689.GCA_001291445_00137"/>
<comment type="caution">
    <text evidence="4">The sequence shown here is derived from an EMBL/GenBank/DDBJ whole genome shotgun (WGS) entry which is preliminary data.</text>
</comment>
<dbReference type="InterPro" id="IPR029787">
    <property type="entry name" value="Nucleotide_cyclase"/>
</dbReference>
<dbReference type="Gene3D" id="3.30.70.270">
    <property type="match status" value="1"/>
</dbReference>
<reference evidence="5" key="1">
    <citation type="submission" date="2016-06" db="EMBL/GenBank/DDBJ databases">
        <authorList>
            <person name="Sutton G."/>
            <person name="Brinkac L."/>
            <person name="Sanka R."/>
            <person name="Adams M."/>
            <person name="Lau E."/>
            <person name="Garcia-Basteiro A."/>
            <person name="Lopez-Varela E."/>
            <person name="Palencia S."/>
        </authorList>
    </citation>
    <scope>NUCLEOTIDE SEQUENCE [LARGE SCALE GENOMIC DNA]</scope>
    <source>
        <strain evidence="5">1127319.6</strain>
    </source>
</reference>
<feature type="transmembrane region" description="Helical" evidence="1">
    <location>
        <begin position="222"/>
        <end position="240"/>
    </location>
</feature>
<dbReference type="NCBIfam" id="TIGR00254">
    <property type="entry name" value="GGDEF"/>
    <property type="match status" value="1"/>
</dbReference>
<feature type="domain" description="GGDEF" evidence="3">
    <location>
        <begin position="355"/>
        <end position="490"/>
    </location>
</feature>
<dbReference type="PROSITE" id="PS50883">
    <property type="entry name" value="EAL"/>
    <property type="match status" value="1"/>
</dbReference>
<dbReference type="GO" id="GO:0071111">
    <property type="term" value="F:cyclic-guanylate-specific phosphodiesterase activity"/>
    <property type="evidence" value="ECO:0007669"/>
    <property type="project" value="InterPro"/>
</dbReference>